<dbReference type="PANTHER" id="PTHR15680">
    <property type="entry name" value="RIBOSOMAL PROTEIN L19"/>
    <property type="match status" value="1"/>
</dbReference>
<dbReference type="HAMAP" id="MF_00402">
    <property type="entry name" value="Ribosomal_bL19"/>
    <property type="match status" value="1"/>
</dbReference>
<dbReference type="InterPro" id="IPR001857">
    <property type="entry name" value="Ribosomal_bL19"/>
</dbReference>
<dbReference type="PRINTS" id="PR00061">
    <property type="entry name" value="RIBOSOMALL19"/>
</dbReference>
<reference evidence="7 8" key="1">
    <citation type="submission" date="2016-10" db="EMBL/GenBank/DDBJ databases">
        <authorList>
            <person name="de Groot N.N."/>
        </authorList>
    </citation>
    <scope>NUCLEOTIDE SEQUENCE [LARGE SCALE GENOMIC DNA]</scope>
    <source>
        <strain evidence="7 8">DSM 21035</strain>
    </source>
</reference>
<dbReference type="Pfam" id="PF01245">
    <property type="entry name" value="Ribosomal_L19"/>
    <property type="match status" value="1"/>
</dbReference>
<dbReference type="GO" id="GO:0003735">
    <property type="term" value="F:structural constituent of ribosome"/>
    <property type="evidence" value="ECO:0007669"/>
    <property type="project" value="InterPro"/>
</dbReference>
<dbReference type="PANTHER" id="PTHR15680:SF9">
    <property type="entry name" value="LARGE RIBOSOMAL SUBUNIT PROTEIN BL19M"/>
    <property type="match status" value="1"/>
</dbReference>
<comment type="function">
    <text evidence="5 6">This protein is located at the 30S-50S ribosomal subunit interface and may play a role in the structure and function of the aminoacyl-tRNA binding site.</text>
</comment>
<dbReference type="Proteomes" id="UP000198999">
    <property type="component" value="Unassembled WGS sequence"/>
</dbReference>
<accession>A0A1H9H9H4</accession>
<organism evidence="7 8">
    <name type="scientific">Hyunsoonleella jejuensis</name>
    <dbReference type="NCBI Taxonomy" id="419940"/>
    <lineage>
        <taxon>Bacteria</taxon>
        <taxon>Pseudomonadati</taxon>
        <taxon>Bacteroidota</taxon>
        <taxon>Flavobacteriia</taxon>
        <taxon>Flavobacteriales</taxon>
        <taxon>Flavobacteriaceae</taxon>
    </lineage>
</organism>
<evidence type="ECO:0000256" key="5">
    <source>
        <dbReference type="HAMAP-Rule" id="MF_00402"/>
    </source>
</evidence>
<evidence type="ECO:0000256" key="6">
    <source>
        <dbReference type="RuleBase" id="RU000559"/>
    </source>
</evidence>
<evidence type="ECO:0000256" key="2">
    <source>
        <dbReference type="ARBA" id="ARBA00022980"/>
    </source>
</evidence>
<dbReference type="GO" id="GO:0006412">
    <property type="term" value="P:translation"/>
    <property type="evidence" value="ECO:0007669"/>
    <property type="project" value="UniProtKB-UniRule"/>
</dbReference>
<evidence type="ECO:0000313" key="8">
    <source>
        <dbReference type="Proteomes" id="UP000198999"/>
    </source>
</evidence>
<keyword evidence="8" id="KW-1185">Reference proteome</keyword>
<evidence type="ECO:0000256" key="4">
    <source>
        <dbReference type="ARBA" id="ARBA00035171"/>
    </source>
</evidence>
<dbReference type="Gene3D" id="2.30.30.790">
    <property type="match status" value="1"/>
</dbReference>
<gene>
    <name evidence="5" type="primary">rplS</name>
    <name evidence="7" type="ORF">SAMN05421824_2050</name>
</gene>
<dbReference type="EMBL" id="FOFN01000002">
    <property type="protein sequence ID" value="SEQ58975.1"/>
    <property type="molecule type" value="Genomic_DNA"/>
</dbReference>
<evidence type="ECO:0000256" key="3">
    <source>
        <dbReference type="ARBA" id="ARBA00023274"/>
    </source>
</evidence>
<proteinExistence type="inferred from homology"/>
<dbReference type="InterPro" id="IPR008991">
    <property type="entry name" value="Translation_prot_SH3-like_sf"/>
</dbReference>
<evidence type="ECO:0000256" key="1">
    <source>
        <dbReference type="ARBA" id="ARBA00005781"/>
    </source>
</evidence>
<dbReference type="InterPro" id="IPR038657">
    <property type="entry name" value="Ribosomal_bL19_sf"/>
</dbReference>
<sequence length="184" mass="21260">MLGVINGFSEIENYNNMSMLSTAYRRLNKILLLIVHYELLAIFAPNFGLTSGENRECCFESTIFNYKEMESLVKFVQDEFVAKKDLPKFSAGDTITVYYEIKEGNKTRTQFFRGVVIQRRGSGASETFTIRKMSGSIGVERIFPVNLPALQKIEVNKRGKVRRARIYYFRGLTGKKARIKEERR</sequence>
<dbReference type="AlphaFoldDB" id="A0A1H9H9H4"/>
<name>A0A1H9H9H4_9FLAO</name>
<keyword evidence="2 5" id="KW-0689">Ribosomal protein</keyword>
<dbReference type="STRING" id="419940.SAMN05421824_2050"/>
<evidence type="ECO:0000313" key="7">
    <source>
        <dbReference type="EMBL" id="SEQ58975.1"/>
    </source>
</evidence>
<dbReference type="SUPFAM" id="SSF50104">
    <property type="entry name" value="Translation proteins SH3-like domain"/>
    <property type="match status" value="1"/>
</dbReference>
<protein>
    <recommendedName>
        <fullName evidence="4 5">Large ribosomal subunit protein bL19</fullName>
    </recommendedName>
</protein>
<keyword evidence="3 5" id="KW-0687">Ribonucleoprotein</keyword>
<comment type="similarity">
    <text evidence="1 5 6">Belongs to the bacterial ribosomal protein bL19 family.</text>
</comment>
<dbReference type="NCBIfam" id="TIGR01024">
    <property type="entry name" value="rplS_bact"/>
    <property type="match status" value="1"/>
</dbReference>
<dbReference type="GO" id="GO:0022625">
    <property type="term" value="C:cytosolic large ribosomal subunit"/>
    <property type="evidence" value="ECO:0007669"/>
    <property type="project" value="TreeGrafter"/>
</dbReference>